<evidence type="ECO:0000256" key="5">
    <source>
        <dbReference type="ARBA" id="ARBA00022729"/>
    </source>
</evidence>
<dbReference type="InParanoid" id="G3T4P3"/>
<reference evidence="9" key="3">
    <citation type="submission" date="2025-09" db="UniProtKB">
        <authorList>
            <consortium name="Ensembl"/>
        </authorList>
    </citation>
    <scope>IDENTIFICATION</scope>
    <source>
        <strain evidence="9">Isolate ISIS603380</strain>
    </source>
</reference>
<keyword evidence="6" id="KW-1015">Disulfide bond</keyword>
<evidence type="ECO:0000256" key="2">
    <source>
        <dbReference type="ARBA" id="ARBA00010868"/>
    </source>
</evidence>
<feature type="domain" description="Chemokine interleukin-8-like" evidence="8">
    <location>
        <begin position="32"/>
        <end position="91"/>
    </location>
</feature>
<evidence type="ECO:0000313" key="10">
    <source>
        <dbReference type="Proteomes" id="UP000007646"/>
    </source>
</evidence>
<dbReference type="GO" id="GO:0006955">
    <property type="term" value="P:immune response"/>
    <property type="evidence" value="ECO:0007669"/>
    <property type="project" value="InterPro"/>
</dbReference>
<evidence type="ECO:0000256" key="7">
    <source>
        <dbReference type="SAM" id="SignalP"/>
    </source>
</evidence>
<dbReference type="Pfam" id="PF00048">
    <property type="entry name" value="IL8"/>
    <property type="match status" value="1"/>
</dbReference>
<dbReference type="GeneTree" id="ENSGT00530000063923"/>
<evidence type="ECO:0000313" key="9">
    <source>
        <dbReference type="Ensembl" id="ENSLAFP00000008344.2"/>
    </source>
</evidence>
<gene>
    <name evidence="9" type="primary">CCL27</name>
</gene>
<feature type="signal peptide" evidence="7">
    <location>
        <begin position="1"/>
        <end position="24"/>
    </location>
</feature>
<dbReference type="GO" id="GO:0008009">
    <property type="term" value="F:chemokine activity"/>
    <property type="evidence" value="ECO:0007669"/>
    <property type="project" value="InterPro"/>
</dbReference>
<dbReference type="SUPFAM" id="SSF54117">
    <property type="entry name" value="Interleukin 8-like chemokines"/>
    <property type="match status" value="1"/>
</dbReference>
<evidence type="ECO:0000256" key="1">
    <source>
        <dbReference type="ARBA" id="ARBA00004613"/>
    </source>
</evidence>
<evidence type="ECO:0000259" key="8">
    <source>
        <dbReference type="Pfam" id="PF00048"/>
    </source>
</evidence>
<reference evidence="9 10" key="1">
    <citation type="submission" date="2009-06" db="EMBL/GenBank/DDBJ databases">
        <title>The Genome Sequence of Loxodonta africana (African elephant).</title>
        <authorList>
            <person name="Di Palma F."/>
            <person name="Heiman D."/>
            <person name="Young S."/>
            <person name="Johnson J."/>
            <person name="Lander E.S."/>
            <person name="Lindblad-Toh K."/>
        </authorList>
    </citation>
    <scope>NUCLEOTIDE SEQUENCE [LARGE SCALE GENOMIC DNA]</scope>
    <source>
        <strain evidence="9 10">Isolate ISIS603380</strain>
    </source>
</reference>
<dbReference type="InterPro" id="IPR036048">
    <property type="entry name" value="Interleukin_8-like_sf"/>
</dbReference>
<dbReference type="FunFam" id="2.40.50.40:FF:000019">
    <property type="entry name" value="C-C motif chemokine 27"/>
    <property type="match status" value="1"/>
</dbReference>
<dbReference type="AlphaFoldDB" id="G3T4P3"/>
<evidence type="ECO:0000256" key="3">
    <source>
        <dbReference type="ARBA" id="ARBA00022514"/>
    </source>
</evidence>
<dbReference type="OMA" id="SPSITCC"/>
<evidence type="ECO:0000256" key="4">
    <source>
        <dbReference type="ARBA" id="ARBA00022525"/>
    </source>
</evidence>
<sequence>SMKGTLPTSSLLLLLLLNSDPGAALLSPPSITCCTQLYQQPLPNKLLRKVIRVDLQKADGDCHLQAFVLHLAQHSVCIHPQNHSLAQWFKRQGKRIQGTPPS</sequence>
<dbReference type="InterPro" id="IPR001811">
    <property type="entry name" value="Chemokine_IL8-like_dom"/>
</dbReference>
<dbReference type="Proteomes" id="UP000007646">
    <property type="component" value="Unassembled WGS sequence"/>
</dbReference>
<keyword evidence="3" id="KW-0202">Cytokine</keyword>
<keyword evidence="4" id="KW-0964">Secreted</keyword>
<protein>
    <submittedName>
        <fullName evidence="9">C-C motif chemokine ligand 27</fullName>
    </submittedName>
</protein>
<dbReference type="STRING" id="9785.ENSLAFP00000008344"/>
<organism evidence="9 10">
    <name type="scientific">Loxodonta africana</name>
    <name type="common">African elephant</name>
    <dbReference type="NCBI Taxonomy" id="9785"/>
    <lineage>
        <taxon>Eukaryota</taxon>
        <taxon>Metazoa</taxon>
        <taxon>Chordata</taxon>
        <taxon>Craniata</taxon>
        <taxon>Vertebrata</taxon>
        <taxon>Euteleostomi</taxon>
        <taxon>Mammalia</taxon>
        <taxon>Eutheria</taxon>
        <taxon>Afrotheria</taxon>
        <taxon>Proboscidea</taxon>
        <taxon>Elephantidae</taxon>
        <taxon>Loxodonta</taxon>
    </lineage>
</organism>
<dbReference type="FunCoup" id="G3T4P3">
    <property type="interactions" value="63"/>
</dbReference>
<name>G3T4P3_LOXAF</name>
<dbReference type="GO" id="GO:0005615">
    <property type="term" value="C:extracellular space"/>
    <property type="evidence" value="ECO:0007669"/>
    <property type="project" value="UniProtKB-KW"/>
</dbReference>
<dbReference type="GO" id="GO:0031728">
    <property type="term" value="F:CCR3 chemokine receptor binding"/>
    <property type="evidence" value="ECO:0007669"/>
    <property type="project" value="Ensembl"/>
</dbReference>
<accession>G3T4P3</accession>
<feature type="chain" id="PRO_5003454939" evidence="7">
    <location>
        <begin position="25"/>
        <end position="102"/>
    </location>
</feature>
<evidence type="ECO:0000256" key="6">
    <source>
        <dbReference type="ARBA" id="ARBA00023157"/>
    </source>
</evidence>
<keyword evidence="10" id="KW-1185">Reference proteome</keyword>
<dbReference type="HOGENOM" id="CLU_2339025_0_0_1"/>
<dbReference type="Ensembl" id="ENSLAFT00000009964.2">
    <property type="protein sequence ID" value="ENSLAFP00000008344.2"/>
    <property type="gene ID" value="ENSLAFG00000009964.2"/>
</dbReference>
<proteinExistence type="inferred from homology"/>
<dbReference type="eggNOG" id="ENOG502SZGD">
    <property type="taxonomic scope" value="Eukaryota"/>
</dbReference>
<reference evidence="9" key="2">
    <citation type="submission" date="2025-08" db="UniProtKB">
        <authorList>
            <consortium name="Ensembl"/>
        </authorList>
    </citation>
    <scope>IDENTIFICATION</scope>
    <source>
        <strain evidence="9">Isolate ISIS603380</strain>
    </source>
</reference>
<comment type="subcellular location">
    <subcellularLocation>
        <location evidence="1">Secreted</location>
    </subcellularLocation>
</comment>
<keyword evidence="5 7" id="KW-0732">Signal</keyword>
<comment type="similarity">
    <text evidence="2">Belongs to the intercrine beta (chemokine CC) family.</text>
</comment>
<dbReference type="Gene3D" id="2.40.50.40">
    <property type="match status" value="1"/>
</dbReference>